<evidence type="ECO:0000259" key="1">
    <source>
        <dbReference type="Pfam" id="PF21972"/>
    </source>
</evidence>
<dbReference type="EMBL" id="DAKRPA010000154">
    <property type="protein sequence ID" value="DAZ96856.1"/>
    <property type="molecule type" value="Genomic_DNA"/>
</dbReference>
<dbReference type="GO" id="GO:0005634">
    <property type="term" value="C:nucleus"/>
    <property type="evidence" value="ECO:0007669"/>
    <property type="project" value="TreeGrafter"/>
</dbReference>
<dbReference type="GO" id="GO:0017101">
    <property type="term" value="C:aminoacyl-tRNA synthetase multienzyme complex"/>
    <property type="evidence" value="ECO:0007669"/>
    <property type="project" value="InterPro"/>
</dbReference>
<dbReference type="PANTHER" id="PTHR44490:SF1">
    <property type="entry name" value="EUKARYOTIC TRANSLATION ELONGATION FACTOR 1 EPSILON-1"/>
    <property type="match status" value="1"/>
</dbReference>
<sequence length="177" mass="19411">MSLSLDKSTDAEFLCFMARFCGVSTGSAASGPIRLRLGKHSELYQPTTIVKHFARQADREAELCGHTALETAHVAMWLDFAAGISKCPPAAHATHWKVLENALAAKTFIAATRATLADAALFWAVYDAVAKFTPAQRSNEYANLTRWFDQVQHTAGVRGFPRFDIVDIGRKQLALTV</sequence>
<dbReference type="InterPro" id="IPR042450">
    <property type="entry name" value="EEF1E1"/>
</dbReference>
<feature type="domain" description="Nuclear-export cofactor Arc1-like N-terminal" evidence="1">
    <location>
        <begin position="92"/>
        <end position="154"/>
    </location>
</feature>
<dbReference type="InterPro" id="IPR036282">
    <property type="entry name" value="Glutathione-S-Trfase_C_sf"/>
</dbReference>
<protein>
    <recommendedName>
        <fullName evidence="1">Nuclear-export cofactor Arc1-like N-terminal domain-containing protein</fullName>
    </recommendedName>
</protein>
<dbReference type="AlphaFoldDB" id="A0AAV2YRK1"/>
<gene>
    <name evidence="2" type="ORF">N0F65_008287</name>
</gene>
<comment type="caution">
    <text evidence="2">The sequence shown here is derived from an EMBL/GenBank/DDBJ whole genome shotgun (WGS) entry which is preliminary data.</text>
</comment>
<keyword evidence="3" id="KW-1185">Reference proteome</keyword>
<evidence type="ECO:0000313" key="3">
    <source>
        <dbReference type="Proteomes" id="UP001146120"/>
    </source>
</evidence>
<dbReference type="SUPFAM" id="SSF47616">
    <property type="entry name" value="GST C-terminal domain-like"/>
    <property type="match status" value="1"/>
</dbReference>
<proteinExistence type="predicted"/>
<dbReference type="Pfam" id="PF21972">
    <property type="entry name" value="Arc1p_N_like"/>
    <property type="match status" value="1"/>
</dbReference>
<dbReference type="InterPro" id="IPR053836">
    <property type="entry name" value="Arc1-like_N"/>
</dbReference>
<dbReference type="PANTHER" id="PTHR44490">
    <property type="entry name" value="EUKARYOTIC TRANSLATION ELONGATION FACTOR 1 EPSILON-1"/>
    <property type="match status" value="1"/>
</dbReference>
<dbReference type="Gene3D" id="1.20.1050.130">
    <property type="match status" value="1"/>
</dbReference>
<dbReference type="Proteomes" id="UP001146120">
    <property type="component" value="Unassembled WGS sequence"/>
</dbReference>
<name>A0AAV2YRK1_9STRA</name>
<dbReference type="GO" id="GO:0005737">
    <property type="term" value="C:cytoplasm"/>
    <property type="evidence" value="ECO:0007669"/>
    <property type="project" value="TreeGrafter"/>
</dbReference>
<reference evidence="2" key="1">
    <citation type="submission" date="2022-11" db="EMBL/GenBank/DDBJ databases">
        <authorList>
            <person name="Morgan W.R."/>
            <person name="Tartar A."/>
        </authorList>
    </citation>
    <scope>NUCLEOTIDE SEQUENCE</scope>
    <source>
        <strain evidence="2">ARSEF 373</strain>
    </source>
</reference>
<evidence type="ECO:0000313" key="2">
    <source>
        <dbReference type="EMBL" id="DAZ96856.1"/>
    </source>
</evidence>
<reference evidence="2" key="2">
    <citation type="journal article" date="2023" name="Microbiol Resour">
        <title>Decontamination and Annotation of the Draft Genome Sequence of the Oomycete Lagenidium giganteum ARSEF 373.</title>
        <authorList>
            <person name="Morgan W.R."/>
            <person name="Tartar A."/>
        </authorList>
    </citation>
    <scope>NUCLEOTIDE SEQUENCE</scope>
    <source>
        <strain evidence="2">ARSEF 373</strain>
    </source>
</reference>
<organism evidence="2 3">
    <name type="scientific">Lagenidium giganteum</name>
    <dbReference type="NCBI Taxonomy" id="4803"/>
    <lineage>
        <taxon>Eukaryota</taxon>
        <taxon>Sar</taxon>
        <taxon>Stramenopiles</taxon>
        <taxon>Oomycota</taxon>
        <taxon>Peronosporomycetes</taxon>
        <taxon>Pythiales</taxon>
        <taxon>Pythiaceae</taxon>
    </lineage>
</organism>
<accession>A0AAV2YRK1</accession>